<feature type="compositionally biased region" description="Basic and acidic residues" evidence="5">
    <location>
        <begin position="171"/>
        <end position="188"/>
    </location>
</feature>
<reference evidence="7" key="1">
    <citation type="journal article" date="2016" name="Nat. Genet.">
        <title>A high-quality carrot genome assembly provides new insights into carotenoid accumulation and asterid genome evolution.</title>
        <authorList>
            <person name="Iorizzo M."/>
            <person name="Ellison S."/>
            <person name="Senalik D."/>
            <person name="Zeng P."/>
            <person name="Satapoomin P."/>
            <person name="Huang J."/>
            <person name="Bowman M."/>
            <person name="Iovene M."/>
            <person name="Sanseverino W."/>
            <person name="Cavagnaro P."/>
            <person name="Yildiz M."/>
            <person name="Macko-Podgorni A."/>
            <person name="Moranska E."/>
            <person name="Grzebelus E."/>
            <person name="Grzebelus D."/>
            <person name="Ashrafi H."/>
            <person name="Zheng Z."/>
            <person name="Cheng S."/>
            <person name="Spooner D."/>
            <person name="Van Deynze A."/>
            <person name="Simon P."/>
        </authorList>
    </citation>
    <scope>NUCLEOTIDE SEQUENCE [LARGE SCALE GENOMIC DNA]</scope>
    <source>
        <tissue evidence="7">Leaf</tissue>
    </source>
</reference>
<keyword evidence="4" id="KW-0472">Membrane</keyword>
<evidence type="ECO:0000313" key="7">
    <source>
        <dbReference type="EMBL" id="KZN02235.1"/>
    </source>
</evidence>
<dbReference type="PANTHER" id="PTHR48040:SF28">
    <property type="entry name" value="ABC TRANSPORTER G FAMILY MEMBER 39-LIKE"/>
    <property type="match status" value="1"/>
</dbReference>
<dbReference type="PANTHER" id="PTHR48040">
    <property type="entry name" value="PLEIOTROPIC DRUG RESISTANCE PROTEIN 1-LIKE ISOFORM X1"/>
    <property type="match status" value="1"/>
</dbReference>
<name>A0A161WU44_DAUCS</name>
<dbReference type="Pfam" id="PF01061">
    <property type="entry name" value="ABC2_membrane"/>
    <property type="match status" value="1"/>
</dbReference>
<evidence type="ECO:0000256" key="4">
    <source>
        <dbReference type="ARBA" id="ARBA00023136"/>
    </source>
</evidence>
<dbReference type="GO" id="GO:0016020">
    <property type="term" value="C:membrane"/>
    <property type="evidence" value="ECO:0007669"/>
    <property type="project" value="UniProtKB-SubCell"/>
</dbReference>
<evidence type="ECO:0000259" key="6">
    <source>
        <dbReference type="Pfam" id="PF01061"/>
    </source>
</evidence>
<protein>
    <recommendedName>
        <fullName evidence="6">ABC-2 type transporter transmembrane domain-containing protein</fullName>
    </recommendedName>
</protein>
<evidence type="ECO:0000256" key="3">
    <source>
        <dbReference type="ARBA" id="ARBA00022989"/>
    </source>
</evidence>
<feature type="domain" description="ABC-2 type transporter transmembrane" evidence="6">
    <location>
        <begin position="37"/>
        <end position="108"/>
    </location>
</feature>
<organism evidence="7">
    <name type="scientific">Daucus carota subsp. sativus</name>
    <name type="common">Carrot</name>
    <dbReference type="NCBI Taxonomy" id="79200"/>
    <lineage>
        <taxon>Eukaryota</taxon>
        <taxon>Viridiplantae</taxon>
        <taxon>Streptophyta</taxon>
        <taxon>Embryophyta</taxon>
        <taxon>Tracheophyta</taxon>
        <taxon>Spermatophyta</taxon>
        <taxon>Magnoliopsida</taxon>
        <taxon>eudicotyledons</taxon>
        <taxon>Gunneridae</taxon>
        <taxon>Pentapetalae</taxon>
        <taxon>asterids</taxon>
        <taxon>campanulids</taxon>
        <taxon>Apiales</taxon>
        <taxon>Apiaceae</taxon>
        <taxon>Apioideae</taxon>
        <taxon>Scandiceae</taxon>
        <taxon>Daucinae</taxon>
        <taxon>Daucus</taxon>
        <taxon>Daucus sect. Daucus</taxon>
    </lineage>
</organism>
<feature type="compositionally biased region" description="Basic residues" evidence="5">
    <location>
        <begin position="189"/>
        <end position="200"/>
    </location>
</feature>
<proteinExistence type="predicted"/>
<dbReference type="AlphaFoldDB" id="A0A161WU44"/>
<keyword evidence="2" id="KW-0812">Transmembrane</keyword>
<dbReference type="STRING" id="79200.A0A161WU44"/>
<comment type="subcellular location">
    <subcellularLocation>
        <location evidence="1">Membrane</location>
        <topology evidence="1">Multi-pass membrane protein</topology>
    </subcellularLocation>
</comment>
<evidence type="ECO:0000256" key="1">
    <source>
        <dbReference type="ARBA" id="ARBA00004141"/>
    </source>
</evidence>
<sequence length="232" mass="26106">MTLNWPITIISLQGRKEGDSSFQCGSDRLIAEDSSTDLSVIIGAMYAAVLFVGINNCSTVQPIVAVERTVFYRARAAGMYSAIPYALSQWIWYYYLYPVAWTVYGIIVSPYGDVTDTITVPGMSTKPTIKWYINDHYGYESDFMAPVAVRTEDQREVCECSIMEKLDSMKKNSTNGKKDYDGDEGVERRRARRERSKLRTKKTENGINGGVTVCTSDEKVIDSAGKMYCSKY</sequence>
<dbReference type="Gramene" id="KZN02235">
    <property type="protein sequence ID" value="KZN02235"/>
    <property type="gene ID" value="DCAR_010989"/>
</dbReference>
<comment type="caution">
    <text evidence="7">The sequence shown here is derived from an EMBL/GenBank/DDBJ whole genome shotgun (WGS) entry which is preliminary data.</text>
</comment>
<feature type="region of interest" description="Disordered" evidence="5">
    <location>
        <begin position="171"/>
        <end position="204"/>
    </location>
</feature>
<dbReference type="GO" id="GO:0140359">
    <property type="term" value="F:ABC-type transporter activity"/>
    <property type="evidence" value="ECO:0007669"/>
    <property type="project" value="InterPro"/>
</dbReference>
<dbReference type="EMBL" id="LNRQ01000003">
    <property type="protein sequence ID" value="KZN02235.1"/>
    <property type="molecule type" value="Genomic_DNA"/>
</dbReference>
<dbReference type="InterPro" id="IPR013525">
    <property type="entry name" value="ABC2_TM"/>
</dbReference>
<evidence type="ECO:0000256" key="5">
    <source>
        <dbReference type="SAM" id="MobiDB-lite"/>
    </source>
</evidence>
<gene>
    <name evidence="7" type="ORF">DCAR_010989</name>
</gene>
<accession>A0A161WU44</accession>
<keyword evidence="3" id="KW-1133">Transmembrane helix</keyword>
<evidence type="ECO:0000256" key="2">
    <source>
        <dbReference type="ARBA" id="ARBA00022692"/>
    </source>
</evidence>